<dbReference type="EMBL" id="VTAW01000008">
    <property type="protein sequence ID" value="TYT62503.1"/>
    <property type="molecule type" value="Genomic_DNA"/>
</dbReference>
<accession>A0A5D5ANC9</accession>
<name>A0A5D5ANC9_9EURY</name>
<protein>
    <submittedName>
        <fullName evidence="1">DUF1102 domain-containing protein</fullName>
    </submittedName>
</protein>
<organism evidence="1 2">
    <name type="scientific">Natrialba swarupiae</name>
    <dbReference type="NCBI Taxonomy" id="2448032"/>
    <lineage>
        <taxon>Archaea</taxon>
        <taxon>Methanobacteriati</taxon>
        <taxon>Methanobacteriota</taxon>
        <taxon>Stenosarchaea group</taxon>
        <taxon>Halobacteria</taxon>
        <taxon>Halobacteriales</taxon>
        <taxon>Natrialbaceae</taxon>
        <taxon>Natrialba</taxon>
    </lineage>
</organism>
<dbReference type="AlphaFoldDB" id="A0A5D5ANC9"/>
<evidence type="ECO:0000313" key="1">
    <source>
        <dbReference type="EMBL" id="TYT62503.1"/>
    </source>
</evidence>
<keyword evidence="2" id="KW-1185">Reference proteome</keyword>
<comment type="caution">
    <text evidence="1">The sequence shown here is derived from an EMBL/GenBank/DDBJ whole genome shotgun (WGS) entry which is preliminary data.</text>
</comment>
<reference evidence="1 2" key="1">
    <citation type="submission" date="2019-08" db="EMBL/GenBank/DDBJ databases">
        <title>Archaea genome.</title>
        <authorList>
            <person name="Kajale S."/>
            <person name="Shouche Y."/>
            <person name="Deshpande N."/>
            <person name="Sharma A."/>
        </authorList>
    </citation>
    <scope>NUCLEOTIDE SEQUENCE [LARGE SCALE GENOMIC DNA]</scope>
    <source>
        <strain evidence="1 2">ESP3B_9</strain>
    </source>
</reference>
<dbReference type="RefSeq" id="WP_149081053.1">
    <property type="nucleotide sequence ID" value="NZ_VTAW01000008.1"/>
</dbReference>
<sequence>MNRRTLLLAVGGGGIGASALIGSGAFTAAGSQRGTTIEVAGDPDAYLGLEPCPDSPNASYTRFDDSGHLGIEMSPSNPTIGKGKRGTGLGVNSDSFTYFHDVFQVCNQGKQPVKIWIEVHAREPAGRLKTDDEYKEYAGEDRVVFYGSDDPDRRVDQETTPIGLPVGECTCIGLRTMTKGLEAGDRLLKDDEIVIQADTVDELPAKRGKKNE</sequence>
<gene>
    <name evidence="1" type="ORF">FYC77_08405</name>
</gene>
<proteinExistence type="predicted"/>
<evidence type="ECO:0000313" key="2">
    <source>
        <dbReference type="Proteomes" id="UP000324104"/>
    </source>
</evidence>
<dbReference type="Proteomes" id="UP000324104">
    <property type="component" value="Unassembled WGS sequence"/>
</dbReference>